<comment type="caution">
    <text evidence="3">The sequence shown here is derived from an EMBL/GenBank/DDBJ whole genome shotgun (WGS) entry which is preliminary data.</text>
</comment>
<feature type="region of interest" description="Disordered" evidence="1">
    <location>
        <begin position="14"/>
        <end position="145"/>
    </location>
</feature>
<evidence type="ECO:0000313" key="4">
    <source>
        <dbReference type="Proteomes" id="UP000580654"/>
    </source>
</evidence>
<evidence type="ECO:0000256" key="2">
    <source>
        <dbReference type="SAM" id="SignalP"/>
    </source>
</evidence>
<dbReference type="Proteomes" id="UP000580654">
    <property type="component" value="Unassembled WGS sequence"/>
</dbReference>
<feature type="compositionally biased region" description="Basic and acidic residues" evidence="1">
    <location>
        <begin position="97"/>
        <end position="112"/>
    </location>
</feature>
<dbReference type="RefSeq" id="WP_184517354.1">
    <property type="nucleotide sequence ID" value="NZ_JACIJD010000008.1"/>
</dbReference>
<protein>
    <submittedName>
        <fullName evidence="3">Uncharacterized protein</fullName>
    </submittedName>
</protein>
<sequence>MIASLALSALLLGATPAGDGQAPGAGAIHLVQDAPAPPVATTPRSRRPAQRRAARRRAPPPVAEAPPPPPPAPAPQADIAPMPNRSVEAPRPPPTREAARLRPDLIEPRNLPDSRVQSGNNYTERQDRLFRDPAAGARLEIPFSY</sequence>
<gene>
    <name evidence="3" type="ORF">FHS87_002073</name>
</gene>
<feature type="compositionally biased region" description="Low complexity" evidence="1">
    <location>
        <begin position="14"/>
        <end position="27"/>
    </location>
</feature>
<evidence type="ECO:0000313" key="3">
    <source>
        <dbReference type="EMBL" id="MBB5694033.1"/>
    </source>
</evidence>
<feature type="compositionally biased region" description="Pro residues" evidence="1">
    <location>
        <begin position="59"/>
        <end position="74"/>
    </location>
</feature>
<keyword evidence="2" id="KW-0732">Signal</keyword>
<keyword evidence="4" id="KW-1185">Reference proteome</keyword>
<feature type="chain" id="PRO_5032641818" evidence="2">
    <location>
        <begin position="20"/>
        <end position="145"/>
    </location>
</feature>
<organism evidence="3 4">
    <name type="scientific">Muricoccus pecuniae</name>
    <dbReference type="NCBI Taxonomy" id="693023"/>
    <lineage>
        <taxon>Bacteria</taxon>
        <taxon>Pseudomonadati</taxon>
        <taxon>Pseudomonadota</taxon>
        <taxon>Alphaproteobacteria</taxon>
        <taxon>Acetobacterales</taxon>
        <taxon>Roseomonadaceae</taxon>
        <taxon>Muricoccus</taxon>
    </lineage>
</organism>
<name>A0A840YIW8_9PROT</name>
<reference evidence="3 4" key="1">
    <citation type="submission" date="2020-08" db="EMBL/GenBank/DDBJ databases">
        <title>Genomic Encyclopedia of Type Strains, Phase IV (KMG-IV): sequencing the most valuable type-strain genomes for metagenomic binning, comparative biology and taxonomic classification.</title>
        <authorList>
            <person name="Goeker M."/>
        </authorList>
    </citation>
    <scope>NUCLEOTIDE SEQUENCE [LARGE SCALE GENOMIC DNA]</scope>
    <source>
        <strain evidence="3 4">DSM 25622</strain>
    </source>
</reference>
<proteinExistence type="predicted"/>
<feature type="compositionally biased region" description="Basic residues" evidence="1">
    <location>
        <begin position="44"/>
        <end position="58"/>
    </location>
</feature>
<evidence type="ECO:0000256" key="1">
    <source>
        <dbReference type="SAM" id="MobiDB-lite"/>
    </source>
</evidence>
<accession>A0A840YIW8</accession>
<dbReference type="EMBL" id="JACIJD010000008">
    <property type="protein sequence ID" value="MBB5694033.1"/>
    <property type="molecule type" value="Genomic_DNA"/>
</dbReference>
<dbReference type="AlphaFoldDB" id="A0A840YIW8"/>
<feature type="signal peptide" evidence="2">
    <location>
        <begin position="1"/>
        <end position="19"/>
    </location>
</feature>